<protein>
    <submittedName>
        <fullName evidence="1">Uncharacterized protein</fullName>
    </submittedName>
</protein>
<proteinExistence type="predicted"/>
<dbReference type="AlphaFoldDB" id="X1DRN7"/>
<reference evidence="1" key="1">
    <citation type="journal article" date="2014" name="Front. Microbiol.">
        <title>High frequency of phylogenetically diverse reductive dehalogenase-homologous genes in deep subseafloor sedimentary metagenomes.</title>
        <authorList>
            <person name="Kawai M."/>
            <person name="Futagami T."/>
            <person name="Toyoda A."/>
            <person name="Takaki Y."/>
            <person name="Nishi S."/>
            <person name="Hori S."/>
            <person name="Arai W."/>
            <person name="Tsubouchi T."/>
            <person name="Morono Y."/>
            <person name="Uchiyama I."/>
            <person name="Ito T."/>
            <person name="Fujiyama A."/>
            <person name="Inagaki F."/>
            <person name="Takami H."/>
        </authorList>
    </citation>
    <scope>NUCLEOTIDE SEQUENCE</scope>
    <source>
        <strain evidence="1">Expedition CK06-06</strain>
    </source>
</reference>
<dbReference type="InterPro" id="IPR002110">
    <property type="entry name" value="Ankyrin_rpt"/>
</dbReference>
<dbReference type="Pfam" id="PF12796">
    <property type="entry name" value="Ank_2"/>
    <property type="match status" value="1"/>
</dbReference>
<feature type="non-terminal residue" evidence="1">
    <location>
        <position position="255"/>
    </location>
</feature>
<dbReference type="PROSITE" id="PS50297">
    <property type="entry name" value="ANK_REP_REGION"/>
    <property type="match status" value="1"/>
</dbReference>
<organism evidence="1">
    <name type="scientific">marine sediment metagenome</name>
    <dbReference type="NCBI Taxonomy" id="412755"/>
    <lineage>
        <taxon>unclassified sequences</taxon>
        <taxon>metagenomes</taxon>
        <taxon>ecological metagenomes</taxon>
    </lineage>
</organism>
<dbReference type="EMBL" id="BART01023976">
    <property type="protein sequence ID" value="GAG99051.1"/>
    <property type="molecule type" value="Genomic_DNA"/>
</dbReference>
<name>X1DRN7_9ZZZZ</name>
<sequence length="255" mass="29159">MPRFTQKSSADIIFVSVQELHAQRKTAEALKAISALIVGRPNEGQYYALRGSIYNEVRKDVSLRTTLNFSPSEAAQRMRDDYNRAEHLNYKLSADDLGNLAFGEYHEFKWQAAVGFFDRMLMRTDELKQEEVNSFLKYRKKANTNSTLSRKVEGEDSSDPMVHIARLFQAEWSWQEIEAELMHKGALPLFLEAASIGNLQLMQYMMQEKGEDEAKVTDSNGNTALHLAAKKGHDTLVEFLGRYLSYDTLNNKMES</sequence>
<comment type="caution">
    <text evidence="1">The sequence shown here is derived from an EMBL/GenBank/DDBJ whole genome shotgun (WGS) entry which is preliminary data.</text>
</comment>
<dbReference type="InterPro" id="IPR036770">
    <property type="entry name" value="Ankyrin_rpt-contain_sf"/>
</dbReference>
<dbReference type="SMART" id="SM00248">
    <property type="entry name" value="ANK"/>
    <property type="match status" value="2"/>
</dbReference>
<gene>
    <name evidence="1" type="ORF">S01H4_43454</name>
</gene>
<evidence type="ECO:0000313" key="1">
    <source>
        <dbReference type="EMBL" id="GAG99051.1"/>
    </source>
</evidence>
<accession>X1DRN7</accession>
<dbReference type="SUPFAM" id="SSF140860">
    <property type="entry name" value="Pseudo ankyrin repeat-like"/>
    <property type="match status" value="1"/>
</dbReference>
<dbReference type="PROSITE" id="PS50088">
    <property type="entry name" value="ANK_REPEAT"/>
    <property type="match status" value="1"/>
</dbReference>
<dbReference type="Gene3D" id="1.25.40.20">
    <property type="entry name" value="Ankyrin repeat-containing domain"/>
    <property type="match status" value="1"/>
</dbReference>